<feature type="transmembrane region" description="Helical" evidence="1">
    <location>
        <begin position="65"/>
        <end position="85"/>
    </location>
</feature>
<keyword evidence="3" id="KW-1185">Reference proteome</keyword>
<dbReference type="EMBL" id="JAUESC010000380">
    <property type="protein sequence ID" value="KAK0593073.1"/>
    <property type="molecule type" value="Genomic_DNA"/>
</dbReference>
<keyword evidence="1" id="KW-0812">Transmembrane</keyword>
<evidence type="ECO:0000256" key="1">
    <source>
        <dbReference type="SAM" id="Phobius"/>
    </source>
</evidence>
<feature type="transmembrane region" description="Helical" evidence="1">
    <location>
        <begin position="34"/>
        <end position="58"/>
    </location>
</feature>
<evidence type="ECO:0000313" key="3">
    <source>
        <dbReference type="Proteomes" id="UP001168877"/>
    </source>
</evidence>
<sequence>MAAPKMKLKLLVDIKAKKVLFAEAGKDFIDFLTYLPYFIAFMHRCSSFIFLTLSLCLFPSPYGFFLILLHVLTIIVAISACSVATSGSSKWYAAHMVVTVITVIFQGLASVLICMSTADFLGYLKSYVREENGVVILRMAGVLSVFIFFLEWVVLTLAFKLRYHAFLQGSNGAAANGGLRFQDENQKNWPWVFQA</sequence>
<dbReference type="PANTHER" id="PTHR34124:SF14">
    <property type="entry name" value="TRANSMEMBRANE PROTEIN"/>
    <property type="match status" value="1"/>
</dbReference>
<organism evidence="2 3">
    <name type="scientific">Acer saccharum</name>
    <name type="common">Sugar maple</name>
    <dbReference type="NCBI Taxonomy" id="4024"/>
    <lineage>
        <taxon>Eukaryota</taxon>
        <taxon>Viridiplantae</taxon>
        <taxon>Streptophyta</taxon>
        <taxon>Embryophyta</taxon>
        <taxon>Tracheophyta</taxon>
        <taxon>Spermatophyta</taxon>
        <taxon>Magnoliopsida</taxon>
        <taxon>eudicotyledons</taxon>
        <taxon>Gunneridae</taxon>
        <taxon>Pentapetalae</taxon>
        <taxon>rosids</taxon>
        <taxon>malvids</taxon>
        <taxon>Sapindales</taxon>
        <taxon>Sapindaceae</taxon>
        <taxon>Hippocastanoideae</taxon>
        <taxon>Acereae</taxon>
        <taxon>Acer</taxon>
    </lineage>
</organism>
<reference evidence="2" key="1">
    <citation type="journal article" date="2022" name="Plant J.">
        <title>Strategies of tolerance reflected in two North American maple genomes.</title>
        <authorList>
            <person name="McEvoy S.L."/>
            <person name="Sezen U.U."/>
            <person name="Trouern-Trend A."/>
            <person name="McMahon S.M."/>
            <person name="Schaberg P.G."/>
            <person name="Yang J."/>
            <person name="Wegrzyn J.L."/>
            <person name="Swenson N.G."/>
        </authorList>
    </citation>
    <scope>NUCLEOTIDE SEQUENCE</scope>
    <source>
        <strain evidence="2">NS2018</strain>
    </source>
</reference>
<dbReference type="Pfam" id="PF05056">
    <property type="entry name" value="DUF674"/>
    <property type="match status" value="1"/>
</dbReference>
<keyword evidence="1" id="KW-1133">Transmembrane helix</keyword>
<feature type="transmembrane region" description="Helical" evidence="1">
    <location>
        <begin position="91"/>
        <end position="114"/>
    </location>
</feature>
<dbReference type="Proteomes" id="UP001168877">
    <property type="component" value="Unassembled WGS sequence"/>
</dbReference>
<gene>
    <name evidence="2" type="ORF">LWI29_030329</name>
</gene>
<dbReference type="InterPro" id="IPR007750">
    <property type="entry name" value="DUF674"/>
</dbReference>
<proteinExistence type="predicted"/>
<name>A0AA39SKT5_ACESA</name>
<reference evidence="2" key="2">
    <citation type="submission" date="2023-06" db="EMBL/GenBank/DDBJ databases">
        <authorList>
            <person name="Swenson N.G."/>
            <person name="Wegrzyn J.L."/>
            <person name="Mcevoy S.L."/>
        </authorList>
    </citation>
    <scope>NUCLEOTIDE SEQUENCE</scope>
    <source>
        <strain evidence="2">NS2018</strain>
        <tissue evidence="2">Leaf</tissue>
    </source>
</reference>
<dbReference type="PANTHER" id="PTHR34124">
    <property type="entry name" value="F16B3.27 PROTEIN-RELATED"/>
    <property type="match status" value="1"/>
</dbReference>
<comment type="caution">
    <text evidence="2">The sequence shown here is derived from an EMBL/GenBank/DDBJ whole genome shotgun (WGS) entry which is preliminary data.</text>
</comment>
<keyword evidence="1" id="KW-0472">Membrane</keyword>
<feature type="transmembrane region" description="Helical" evidence="1">
    <location>
        <begin position="135"/>
        <end position="159"/>
    </location>
</feature>
<protein>
    <submittedName>
        <fullName evidence="2">Uncharacterized protein</fullName>
    </submittedName>
</protein>
<evidence type="ECO:0000313" key="2">
    <source>
        <dbReference type="EMBL" id="KAK0593073.1"/>
    </source>
</evidence>
<accession>A0AA39SKT5</accession>
<dbReference type="AlphaFoldDB" id="A0AA39SKT5"/>